<organism evidence="4 5">
    <name type="scientific">Psychrobacter piechaudii</name>
    <dbReference type="NCBI Taxonomy" id="1945521"/>
    <lineage>
        <taxon>Bacteria</taxon>
        <taxon>Pseudomonadati</taxon>
        <taxon>Pseudomonadota</taxon>
        <taxon>Gammaproteobacteria</taxon>
        <taxon>Moraxellales</taxon>
        <taxon>Moraxellaceae</taxon>
        <taxon>Psychrobacter</taxon>
    </lineage>
</organism>
<evidence type="ECO:0000256" key="1">
    <source>
        <dbReference type="ARBA" id="ARBA00022691"/>
    </source>
</evidence>
<dbReference type="SUPFAM" id="SSF118196">
    <property type="entry name" value="YaeB-like"/>
    <property type="match status" value="1"/>
</dbReference>
<name>A0A1R4GXX4_9GAMM</name>
<dbReference type="InterPro" id="IPR041369">
    <property type="entry name" value="TrmO_C"/>
</dbReference>
<keyword evidence="5" id="KW-1185">Reference proteome</keyword>
<dbReference type="InterPro" id="IPR040372">
    <property type="entry name" value="YaeB-like"/>
</dbReference>
<dbReference type="GO" id="GO:0032259">
    <property type="term" value="P:methylation"/>
    <property type="evidence" value="ECO:0007669"/>
    <property type="project" value="UniProtKB-KW"/>
</dbReference>
<dbReference type="EC" id="2.1.1.-" evidence="4"/>
<sequence>MNQSSLSVPIIGYHRSALSQKFGIPRQPNLVELPTLIEMIAPYNTLDAFEGIENFSHLWITWHTHHNYLDKTTQSSQVPNANQGIGESTPNFAAFKPKVRPPRLGGNTKLGVFATRSTYRPSQLGLSVVKLIKVEGVGDSVTLHISGADMVDGTPIIDIKPYIAYSDAISEAVSGFALDKPIVKPVHITEAARHQFMACVTDNLDQGLKTEDMALIYQLISQDPRPAYRQQQSDRVFYMRYKDHDIGFKQNRSHDDSSIASDICNAQLTLQQKASITGEAQIDNQALLIVSVEPVNLDKSLKSY</sequence>
<dbReference type="Pfam" id="PF01980">
    <property type="entry name" value="TrmO_N"/>
    <property type="match status" value="1"/>
</dbReference>
<dbReference type="InterPro" id="IPR036413">
    <property type="entry name" value="YaeB-like_sf"/>
</dbReference>
<dbReference type="CDD" id="cd09281">
    <property type="entry name" value="UPF0066"/>
    <property type="match status" value="1"/>
</dbReference>
<keyword evidence="4" id="KW-0489">Methyltransferase</keyword>
<reference evidence="4 5" key="1">
    <citation type="submission" date="2017-02" db="EMBL/GenBank/DDBJ databases">
        <authorList>
            <person name="Peterson S.W."/>
        </authorList>
    </citation>
    <scope>NUCLEOTIDE SEQUENCE [LARGE SCALE GENOMIC DNA]</scope>
    <source>
        <strain evidence="4">Psychrobacter_piechaudii</strain>
    </source>
</reference>
<evidence type="ECO:0000313" key="4">
    <source>
        <dbReference type="EMBL" id="SJM72984.1"/>
    </source>
</evidence>
<proteinExistence type="inferred from homology"/>
<dbReference type="Gene3D" id="3.30.2310.10">
    <property type="entry name" value="YaeB-like"/>
    <property type="match status" value="1"/>
</dbReference>
<dbReference type="InterPro" id="IPR023370">
    <property type="entry name" value="TrmO-like_N"/>
</dbReference>
<keyword evidence="1" id="KW-0949">S-adenosyl-L-methionine</keyword>
<dbReference type="PANTHER" id="PTHR12818:SF0">
    <property type="entry name" value="TRNA (ADENINE(37)-N6)-METHYLTRANSFERASE"/>
    <property type="match status" value="1"/>
</dbReference>
<dbReference type="Pfam" id="PF18389">
    <property type="entry name" value="TrmO_C"/>
    <property type="match status" value="1"/>
</dbReference>
<feature type="domain" description="TsaA-like" evidence="3">
    <location>
        <begin position="8"/>
        <end position="171"/>
    </location>
</feature>
<dbReference type="RefSeq" id="WP_077451884.1">
    <property type="nucleotide sequence ID" value="NZ_FUGE01000233.1"/>
</dbReference>
<dbReference type="Proteomes" id="UP000188357">
    <property type="component" value="Unassembled WGS sequence"/>
</dbReference>
<dbReference type="InterPro" id="IPR036414">
    <property type="entry name" value="YaeB_N_sf"/>
</dbReference>
<protein>
    <submittedName>
        <fullName evidence="4">Putative tRNA (Adenine(37)-N6)-methyltransferase</fullName>
        <ecNumber evidence="4">2.1.1.-</ecNumber>
    </submittedName>
</protein>
<keyword evidence="4" id="KW-0808">Transferase</keyword>
<dbReference type="GO" id="GO:0008168">
    <property type="term" value="F:methyltransferase activity"/>
    <property type="evidence" value="ECO:0007669"/>
    <property type="project" value="UniProtKB-KW"/>
</dbReference>
<gene>
    <name evidence="4" type="primary">tsaA_2</name>
    <name evidence="4" type="ORF">A1232T_02183</name>
</gene>
<dbReference type="PANTHER" id="PTHR12818">
    <property type="entry name" value="TRNA (ADENINE(37)-N6)-METHYLTRANSFERASE"/>
    <property type="match status" value="1"/>
</dbReference>
<evidence type="ECO:0000259" key="3">
    <source>
        <dbReference type="PROSITE" id="PS51668"/>
    </source>
</evidence>
<accession>A0A1R4GXX4</accession>
<evidence type="ECO:0000313" key="5">
    <source>
        <dbReference type="Proteomes" id="UP000188357"/>
    </source>
</evidence>
<dbReference type="PROSITE" id="PS51668">
    <property type="entry name" value="TSAA_2"/>
    <property type="match status" value="1"/>
</dbReference>
<comment type="similarity">
    <text evidence="2">Belongs to the tRNA methyltransferase O family.</text>
</comment>
<dbReference type="Gene3D" id="2.40.30.70">
    <property type="entry name" value="YaeB-like"/>
    <property type="match status" value="1"/>
</dbReference>
<dbReference type="EMBL" id="FUGE01000233">
    <property type="protein sequence ID" value="SJM72984.1"/>
    <property type="molecule type" value="Genomic_DNA"/>
</dbReference>
<dbReference type="OrthoDB" id="9804309at2"/>
<evidence type="ECO:0000256" key="2">
    <source>
        <dbReference type="ARBA" id="ARBA00033753"/>
    </source>
</evidence>
<dbReference type="AlphaFoldDB" id="A0A1R4GXX4"/>